<keyword evidence="2" id="KW-1185">Reference proteome</keyword>
<proteinExistence type="predicted"/>
<sequence>MSDVVRARTLLSFASPSNGRLIFMCSHSLDVLLFVFHDARRAAAVLERAAGLPEMRHVAVVARSADGEIRVEARQKTGERQTVLRQVIDALGSPLRRLSPFGTDGATAGPPLTLPDTGPGLAAFARLIQPGHPVLLVASCTGLTSTMDEIAEHLGAAVYRVPLHMVGAQPLTRIPSTPWTA</sequence>
<name>A0ABX1RFF4_9PSEU</name>
<evidence type="ECO:0000313" key="2">
    <source>
        <dbReference type="Proteomes" id="UP001296706"/>
    </source>
</evidence>
<organism evidence="1 2">
    <name type="scientific">Pseudonocardia xinjiangensis</name>
    <dbReference type="NCBI Taxonomy" id="75289"/>
    <lineage>
        <taxon>Bacteria</taxon>
        <taxon>Bacillati</taxon>
        <taxon>Actinomycetota</taxon>
        <taxon>Actinomycetes</taxon>
        <taxon>Pseudonocardiales</taxon>
        <taxon>Pseudonocardiaceae</taxon>
        <taxon>Pseudonocardia</taxon>
    </lineage>
</organism>
<dbReference type="EMBL" id="JAAXKY010000033">
    <property type="protein sequence ID" value="NMH77963.1"/>
    <property type="molecule type" value="Genomic_DNA"/>
</dbReference>
<dbReference type="RefSeq" id="WP_169396034.1">
    <property type="nucleotide sequence ID" value="NZ_BAAAJH010000013.1"/>
</dbReference>
<reference evidence="1 2" key="1">
    <citation type="submission" date="2020-04" db="EMBL/GenBank/DDBJ databases">
        <authorList>
            <person name="Klaysubun C."/>
            <person name="Duangmal K."/>
            <person name="Lipun K."/>
        </authorList>
    </citation>
    <scope>NUCLEOTIDE SEQUENCE [LARGE SCALE GENOMIC DNA]</scope>
    <source>
        <strain evidence="1 2">JCM 11839</strain>
    </source>
</reference>
<accession>A0ABX1RFF4</accession>
<gene>
    <name evidence="1" type="ORF">HF577_12820</name>
</gene>
<comment type="caution">
    <text evidence="1">The sequence shown here is derived from an EMBL/GenBank/DDBJ whole genome shotgun (WGS) entry which is preliminary data.</text>
</comment>
<protein>
    <submittedName>
        <fullName evidence="1">Uncharacterized protein</fullName>
    </submittedName>
</protein>
<evidence type="ECO:0000313" key="1">
    <source>
        <dbReference type="EMBL" id="NMH77963.1"/>
    </source>
</evidence>
<dbReference type="Proteomes" id="UP001296706">
    <property type="component" value="Unassembled WGS sequence"/>
</dbReference>